<organism evidence="1 2">
    <name type="scientific">Gonium pectorale</name>
    <name type="common">Green alga</name>
    <dbReference type="NCBI Taxonomy" id="33097"/>
    <lineage>
        <taxon>Eukaryota</taxon>
        <taxon>Viridiplantae</taxon>
        <taxon>Chlorophyta</taxon>
        <taxon>core chlorophytes</taxon>
        <taxon>Chlorophyceae</taxon>
        <taxon>CS clade</taxon>
        <taxon>Chlamydomonadales</taxon>
        <taxon>Volvocaceae</taxon>
        <taxon>Gonium</taxon>
    </lineage>
</organism>
<keyword evidence="2" id="KW-1185">Reference proteome</keyword>
<proteinExistence type="predicted"/>
<name>A0A150GBD2_GONPE</name>
<comment type="caution">
    <text evidence="1">The sequence shown here is derived from an EMBL/GenBank/DDBJ whole genome shotgun (WGS) entry which is preliminary data.</text>
</comment>
<protein>
    <submittedName>
        <fullName evidence="1">Uncharacterized protein</fullName>
    </submittedName>
</protein>
<gene>
    <name evidence="1" type="ORF">GPECTOR_37g144</name>
</gene>
<accession>A0A150GBD2</accession>
<dbReference type="Proteomes" id="UP000075714">
    <property type="component" value="Unassembled WGS sequence"/>
</dbReference>
<dbReference type="EMBL" id="LSYV01000038">
    <property type="protein sequence ID" value="KXZ47139.1"/>
    <property type="molecule type" value="Genomic_DNA"/>
</dbReference>
<sequence>MALARGSRSVMCPTIDVRKHQQMLQQQSAANGGEQPKQRLATLPGCPCAFAEGAVLNVCPAGYICSRKAFMGLPSDDPTAVQLRAVCVPCLPGQYCPQGSTEAAVRAADGCMYSPPSDGLK</sequence>
<evidence type="ECO:0000313" key="1">
    <source>
        <dbReference type="EMBL" id="KXZ47139.1"/>
    </source>
</evidence>
<dbReference type="AlphaFoldDB" id="A0A150GBD2"/>
<evidence type="ECO:0000313" key="2">
    <source>
        <dbReference type="Proteomes" id="UP000075714"/>
    </source>
</evidence>
<reference evidence="2" key="1">
    <citation type="journal article" date="2016" name="Nat. Commun.">
        <title>The Gonium pectorale genome demonstrates co-option of cell cycle regulation during the evolution of multicellularity.</title>
        <authorList>
            <person name="Hanschen E.R."/>
            <person name="Marriage T.N."/>
            <person name="Ferris P.J."/>
            <person name="Hamaji T."/>
            <person name="Toyoda A."/>
            <person name="Fujiyama A."/>
            <person name="Neme R."/>
            <person name="Noguchi H."/>
            <person name="Minakuchi Y."/>
            <person name="Suzuki M."/>
            <person name="Kawai-Toyooka H."/>
            <person name="Smith D.R."/>
            <person name="Sparks H."/>
            <person name="Anderson J."/>
            <person name="Bakaric R."/>
            <person name="Luria V."/>
            <person name="Karger A."/>
            <person name="Kirschner M.W."/>
            <person name="Durand P.M."/>
            <person name="Michod R.E."/>
            <person name="Nozaki H."/>
            <person name="Olson B.J."/>
        </authorList>
    </citation>
    <scope>NUCLEOTIDE SEQUENCE [LARGE SCALE GENOMIC DNA]</scope>
    <source>
        <strain evidence="2">NIES-2863</strain>
    </source>
</reference>